<gene>
    <name evidence="1" type="ORF">S12H4_30196</name>
</gene>
<dbReference type="AlphaFoldDB" id="X1TA52"/>
<evidence type="ECO:0000313" key="1">
    <source>
        <dbReference type="EMBL" id="GAJ02144.1"/>
    </source>
</evidence>
<accession>X1TA52</accession>
<organism evidence="1">
    <name type="scientific">marine sediment metagenome</name>
    <dbReference type="NCBI Taxonomy" id="412755"/>
    <lineage>
        <taxon>unclassified sequences</taxon>
        <taxon>metagenomes</taxon>
        <taxon>ecological metagenomes</taxon>
    </lineage>
</organism>
<dbReference type="EMBL" id="BARW01017490">
    <property type="protein sequence ID" value="GAJ02144.1"/>
    <property type="molecule type" value="Genomic_DNA"/>
</dbReference>
<protein>
    <submittedName>
        <fullName evidence="1">Uncharacterized protein</fullName>
    </submittedName>
</protein>
<sequence>GCRKPKHCLKNVGGVKVKYYKLIKRESKTGINLRVKPANHQHPFGFQELNGTIQANDLDQATAVLKQIIKSALLGAGFSYQSV</sequence>
<proteinExistence type="predicted"/>
<comment type="caution">
    <text evidence="1">The sequence shown here is derived from an EMBL/GenBank/DDBJ whole genome shotgun (WGS) entry which is preliminary data.</text>
</comment>
<feature type="non-terminal residue" evidence="1">
    <location>
        <position position="1"/>
    </location>
</feature>
<reference evidence="1" key="1">
    <citation type="journal article" date="2014" name="Front. Microbiol.">
        <title>High frequency of phylogenetically diverse reductive dehalogenase-homologous genes in deep subseafloor sedimentary metagenomes.</title>
        <authorList>
            <person name="Kawai M."/>
            <person name="Futagami T."/>
            <person name="Toyoda A."/>
            <person name="Takaki Y."/>
            <person name="Nishi S."/>
            <person name="Hori S."/>
            <person name="Arai W."/>
            <person name="Tsubouchi T."/>
            <person name="Morono Y."/>
            <person name="Uchiyama I."/>
            <person name="Ito T."/>
            <person name="Fujiyama A."/>
            <person name="Inagaki F."/>
            <person name="Takami H."/>
        </authorList>
    </citation>
    <scope>NUCLEOTIDE SEQUENCE</scope>
    <source>
        <strain evidence="1">Expedition CK06-06</strain>
    </source>
</reference>
<name>X1TA52_9ZZZZ</name>